<evidence type="ECO:0000259" key="2">
    <source>
        <dbReference type="PROSITE" id="PS51186"/>
    </source>
</evidence>
<keyword evidence="3" id="KW-0012">Acyltransferase</keyword>
<reference evidence="4" key="1">
    <citation type="journal article" date="2019" name="Int. J. Syst. Evol. Microbiol.">
        <title>The Global Catalogue of Microorganisms (GCM) 10K type strain sequencing project: providing services to taxonomists for standard genome sequencing and annotation.</title>
        <authorList>
            <consortium name="The Broad Institute Genomics Platform"/>
            <consortium name="The Broad Institute Genome Sequencing Center for Infectious Disease"/>
            <person name="Wu L."/>
            <person name="Ma J."/>
        </authorList>
    </citation>
    <scope>NUCLEOTIDE SEQUENCE [LARGE SCALE GENOMIC DNA]</scope>
    <source>
        <strain evidence="4">KCTC 42423</strain>
    </source>
</reference>
<dbReference type="Pfam" id="PF00583">
    <property type="entry name" value="Acetyltransf_1"/>
    <property type="match status" value="1"/>
</dbReference>
<evidence type="ECO:0000313" key="3">
    <source>
        <dbReference type="EMBL" id="MFD2590135.1"/>
    </source>
</evidence>
<comment type="caution">
    <text evidence="3">The sequence shown here is derived from an EMBL/GenBank/DDBJ whole genome shotgun (WGS) entry which is preliminary data.</text>
</comment>
<name>A0ABW5N3D3_9FLAO</name>
<dbReference type="Gene3D" id="3.40.630.30">
    <property type="match status" value="1"/>
</dbReference>
<protein>
    <submittedName>
        <fullName evidence="3">GNAT family N-acetyltransferase</fullName>
        <ecNumber evidence="3">2.3.1.-</ecNumber>
    </submittedName>
</protein>
<evidence type="ECO:0000256" key="1">
    <source>
        <dbReference type="ARBA" id="ARBA00022679"/>
    </source>
</evidence>
<dbReference type="EMBL" id="JBHULX010000003">
    <property type="protein sequence ID" value="MFD2590135.1"/>
    <property type="molecule type" value="Genomic_DNA"/>
</dbReference>
<sequence>MDLLELADPSRIQIESYLASGTCYIAVSNMETIGVIVLHKINATTIEIKNIAIKESQQKKGYGKALLAYAEKISRDSGFKKLIIGTGNSSIGQLTLYQKVGFEIDRILKNFFVEKYPNPIFENEIQCKHMLILEKDLIK</sequence>
<dbReference type="InterPro" id="IPR016181">
    <property type="entry name" value="Acyl_CoA_acyltransferase"/>
</dbReference>
<dbReference type="Proteomes" id="UP001597459">
    <property type="component" value="Unassembled WGS sequence"/>
</dbReference>
<dbReference type="SUPFAM" id="SSF55729">
    <property type="entry name" value="Acyl-CoA N-acyltransferases (Nat)"/>
    <property type="match status" value="1"/>
</dbReference>
<dbReference type="CDD" id="cd04301">
    <property type="entry name" value="NAT_SF"/>
    <property type="match status" value="1"/>
</dbReference>
<dbReference type="InterPro" id="IPR050769">
    <property type="entry name" value="NAT_camello-type"/>
</dbReference>
<dbReference type="EC" id="2.3.1.-" evidence="3"/>
<evidence type="ECO:0000313" key="4">
    <source>
        <dbReference type="Proteomes" id="UP001597459"/>
    </source>
</evidence>
<dbReference type="PANTHER" id="PTHR13947">
    <property type="entry name" value="GNAT FAMILY N-ACETYLTRANSFERASE"/>
    <property type="match status" value="1"/>
</dbReference>
<dbReference type="GO" id="GO:0016746">
    <property type="term" value="F:acyltransferase activity"/>
    <property type="evidence" value="ECO:0007669"/>
    <property type="project" value="UniProtKB-KW"/>
</dbReference>
<gene>
    <name evidence="3" type="ORF">ACFSTE_04785</name>
</gene>
<organism evidence="3 4">
    <name type="scientific">Aquimarina hainanensis</name>
    <dbReference type="NCBI Taxonomy" id="1578017"/>
    <lineage>
        <taxon>Bacteria</taxon>
        <taxon>Pseudomonadati</taxon>
        <taxon>Bacteroidota</taxon>
        <taxon>Flavobacteriia</taxon>
        <taxon>Flavobacteriales</taxon>
        <taxon>Flavobacteriaceae</taxon>
        <taxon>Aquimarina</taxon>
    </lineage>
</organism>
<proteinExistence type="predicted"/>
<keyword evidence="4" id="KW-1185">Reference proteome</keyword>
<keyword evidence="1 3" id="KW-0808">Transferase</keyword>
<accession>A0ABW5N3D3</accession>
<dbReference type="PROSITE" id="PS51186">
    <property type="entry name" value="GNAT"/>
    <property type="match status" value="1"/>
</dbReference>
<dbReference type="RefSeq" id="WP_176029638.1">
    <property type="nucleotide sequence ID" value="NZ_JBHSJV010000001.1"/>
</dbReference>
<dbReference type="PANTHER" id="PTHR13947:SF37">
    <property type="entry name" value="LD18367P"/>
    <property type="match status" value="1"/>
</dbReference>
<feature type="domain" description="N-acetyltransferase" evidence="2">
    <location>
        <begin position="1"/>
        <end position="138"/>
    </location>
</feature>
<dbReference type="InterPro" id="IPR000182">
    <property type="entry name" value="GNAT_dom"/>
</dbReference>